<keyword evidence="2" id="KW-1185">Reference proteome</keyword>
<comment type="caution">
    <text evidence="1">The sequence shown here is derived from an EMBL/GenBank/DDBJ whole genome shotgun (WGS) entry which is preliminary data.</text>
</comment>
<evidence type="ECO:0000313" key="1">
    <source>
        <dbReference type="EMBL" id="NHM14620.1"/>
    </source>
</evidence>
<organism evidence="1 2">
    <name type="scientific">Xiamenia xianingshaonis</name>
    <dbReference type="NCBI Taxonomy" id="2682776"/>
    <lineage>
        <taxon>Bacteria</taxon>
        <taxon>Bacillati</taxon>
        <taxon>Actinomycetota</taxon>
        <taxon>Coriobacteriia</taxon>
        <taxon>Eggerthellales</taxon>
        <taxon>Eggerthellaceae</taxon>
        <taxon>Xiamenia</taxon>
    </lineage>
</organism>
<dbReference type="RefSeq" id="WP_166339954.1">
    <property type="nucleotide sequence ID" value="NZ_WPCR01000009.1"/>
</dbReference>
<dbReference type="EMBL" id="WPCR01000009">
    <property type="protein sequence ID" value="NHM14620.1"/>
    <property type="molecule type" value="Genomic_DNA"/>
</dbReference>
<sequence>MMRKPVKCGQKSATTHFLHIAKPTYQPNTANKAQQQANPASAGESRLAAQVRRWQGQPCLFAGLVWQPLVIYTISRIV</sequence>
<gene>
    <name evidence="1" type="ORF">GMI68_07570</name>
</gene>
<accession>A0ABX0IIR0</accession>
<reference evidence="1 2" key="1">
    <citation type="submission" date="2019-11" db="EMBL/GenBank/DDBJ databases">
        <title>Eggerthellaceae novel genus isolated from the rectal contents of marmort.</title>
        <authorList>
            <person name="Zhang G."/>
        </authorList>
    </citation>
    <scope>NUCLEOTIDE SEQUENCE [LARGE SCALE GENOMIC DNA]</scope>
    <source>
        <strain evidence="2">zg-886</strain>
    </source>
</reference>
<proteinExistence type="predicted"/>
<dbReference type="Proteomes" id="UP000636394">
    <property type="component" value="Unassembled WGS sequence"/>
</dbReference>
<evidence type="ECO:0000313" key="2">
    <source>
        <dbReference type="Proteomes" id="UP000636394"/>
    </source>
</evidence>
<name>A0ABX0IIR0_9ACTN</name>
<protein>
    <submittedName>
        <fullName evidence="1">Uncharacterized protein</fullName>
    </submittedName>
</protein>